<accession>A0A2J0QA82</accession>
<keyword evidence="5" id="KW-0418">Kinase</keyword>
<keyword evidence="3" id="KW-0597">Phosphoprotein</keyword>
<dbReference type="PANTHER" id="PTHR43711">
    <property type="entry name" value="TWO-COMPONENT HISTIDINE KINASE"/>
    <property type="match status" value="1"/>
</dbReference>
<dbReference type="GO" id="GO:0000155">
    <property type="term" value="F:phosphorelay sensor kinase activity"/>
    <property type="evidence" value="ECO:0007669"/>
    <property type="project" value="InterPro"/>
</dbReference>
<dbReference type="SMART" id="SM00388">
    <property type="entry name" value="HisKA"/>
    <property type="match status" value="1"/>
</dbReference>
<dbReference type="SUPFAM" id="SSF55874">
    <property type="entry name" value="ATPase domain of HSP90 chaperone/DNA topoisomerase II/histidine kinase"/>
    <property type="match status" value="1"/>
</dbReference>
<dbReference type="InterPro" id="IPR036097">
    <property type="entry name" value="HisK_dim/P_sf"/>
</dbReference>
<dbReference type="SMART" id="SM00387">
    <property type="entry name" value="HATPase_c"/>
    <property type="match status" value="1"/>
</dbReference>
<evidence type="ECO:0000313" key="10">
    <source>
        <dbReference type="Proteomes" id="UP000228496"/>
    </source>
</evidence>
<evidence type="ECO:0000256" key="7">
    <source>
        <dbReference type="SAM" id="Phobius"/>
    </source>
</evidence>
<feature type="transmembrane region" description="Helical" evidence="7">
    <location>
        <begin position="270"/>
        <end position="292"/>
    </location>
</feature>
<organism evidence="9 10">
    <name type="scientific">Candidatus Yanofskybacteria bacterium CG10_big_fil_rev_8_21_14_0_10_36_16</name>
    <dbReference type="NCBI Taxonomy" id="1975096"/>
    <lineage>
        <taxon>Bacteria</taxon>
        <taxon>Candidatus Yanofskyibacteriota</taxon>
    </lineage>
</organism>
<feature type="transmembrane region" description="Helical" evidence="7">
    <location>
        <begin position="111"/>
        <end position="130"/>
    </location>
</feature>
<evidence type="ECO:0000259" key="8">
    <source>
        <dbReference type="PROSITE" id="PS50109"/>
    </source>
</evidence>
<evidence type="ECO:0000256" key="5">
    <source>
        <dbReference type="ARBA" id="ARBA00022777"/>
    </source>
</evidence>
<proteinExistence type="predicted"/>
<feature type="domain" description="Histidine kinase" evidence="8">
    <location>
        <begin position="328"/>
        <end position="546"/>
    </location>
</feature>
<dbReference type="InterPro" id="IPR036890">
    <property type="entry name" value="HATPase_C_sf"/>
</dbReference>
<feature type="transmembrane region" description="Helical" evidence="7">
    <location>
        <begin position="46"/>
        <end position="63"/>
    </location>
</feature>
<dbReference type="PANTHER" id="PTHR43711:SF1">
    <property type="entry name" value="HISTIDINE KINASE 1"/>
    <property type="match status" value="1"/>
</dbReference>
<keyword evidence="7" id="KW-0812">Transmembrane</keyword>
<dbReference type="CDD" id="cd00082">
    <property type="entry name" value="HisKA"/>
    <property type="match status" value="1"/>
</dbReference>
<keyword evidence="6" id="KW-0902">Two-component regulatory system</keyword>
<feature type="transmembrane region" description="Helical" evidence="7">
    <location>
        <begin position="75"/>
        <end position="99"/>
    </location>
</feature>
<sequence>MFDTQLITNSFKNLDLLSVGITVSAITVLGFTVFINNPKSITNKSFLIFSITTILYGVFNYISYKILTDQELALIFLRITIFSATWHAFSFFQLFYVFPSEHAVFSKTYKYVIIPITSLVSFLTLTPWALQGIKELSSEGRIIKVVNGPAMAIFGLWVIFLIIGGIAMLYRKSTQATEEEGKKFKPVFVGVVITFSLLLIFNLILPSMFDNSEFISLGALFMLPFITFTFYSITKRQFLDVKIIATEIFAIVLSIIVLFDVIVAKDLGTVILRSGIFLIVLSFNILIVKSVWNEVKQKEKLEILAKKLQSTNDRLKELDMLKSQFLSFASHQVKAPMAIVKGYADLIAKGDYGEVPEEVKNTANKIKNSADKMISLVEELLNLRKIEEGKIEYDMKTKDITFIIKEVVDELQTLADDKKLHLNFETPTKQFNAKIDEGKFKQIIQNLVENSIKYTEEGWIKVTIEEKDDSALITVSDSGIGMSKETTNDLFEQFHRGSGKSRSIKGTGLGLYIAKKMIEAHNGKVWAESEGEGKGSQFHVQLPLEYS</sequence>
<dbReference type="PROSITE" id="PS50109">
    <property type="entry name" value="HIS_KIN"/>
    <property type="match status" value="1"/>
</dbReference>
<comment type="caution">
    <text evidence="9">The sequence shown here is derived from an EMBL/GenBank/DDBJ whole genome shotgun (WGS) entry which is preliminary data.</text>
</comment>
<dbReference type="EC" id="2.7.13.3" evidence="2"/>
<dbReference type="InterPro" id="IPR004358">
    <property type="entry name" value="Sig_transdc_His_kin-like_C"/>
</dbReference>
<dbReference type="Gene3D" id="3.30.565.10">
    <property type="entry name" value="Histidine kinase-like ATPase, C-terminal domain"/>
    <property type="match status" value="1"/>
</dbReference>
<evidence type="ECO:0000313" key="9">
    <source>
        <dbReference type="EMBL" id="PJE50504.1"/>
    </source>
</evidence>
<keyword evidence="4" id="KW-0808">Transferase</keyword>
<dbReference type="AlphaFoldDB" id="A0A2J0QA82"/>
<dbReference type="EMBL" id="PCXQ01000006">
    <property type="protein sequence ID" value="PJE50504.1"/>
    <property type="molecule type" value="Genomic_DNA"/>
</dbReference>
<dbReference type="Pfam" id="PF00512">
    <property type="entry name" value="HisKA"/>
    <property type="match status" value="1"/>
</dbReference>
<keyword evidence="7" id="KW-0472">Membrane</keyword>
<feature type="transmembrane region" description="Helical" evidence="7">
    <location>
        <begin position="214"/>
        <end position="231"/>
    </location>
</feature>
<feature type="transmembrane region" description="Helical" evidence="7">
    <location>
        <begin position="16"/>
        <end position="34"/>
    </location>
</feature>
<dbReference type="PRINTS" id="PR00344">
    <property type="entry name" value="BCTRLSENSOR"/>
</dbReference>
<dbReference type="Proteomes" id="UP000228496">
    <property type="component" value="Unassembled WGS sequence"/>
</dbReference>
<dbReference type="FunFam" id="3.30.565.10:FF:000006">
    <property type="entry name" value="Sensor histidine kinase WalK"/>
    <property type="match status" value="1"/>
</dbReference>
<dbReference type="InterPro" id="IPR003661">
    <property type="entry name" value="HisK_dim/P_dom"/>
</dbReference>
<evidence type="ECO:0000256" key="4">
    <source>
        <dbReference type="ARBA" id="ARBA00022679"/>
    </source>
</evidence>
<feature type="transmembrane region" description="Helical" evidence="7">
    <location>
        <begin position="186"/>
        <end position="208"/>
    </location>
</feature>
<evidence type="ECO:0000256" key="2">
    <source>
        <dbReference type="ARBA" id="ARBA00012438"/>
    </source>
</evidence>
<evidence type="ECO:0000256" key="3">
    <source>
        <dbReference type="ARBA" id="ARBA00022553"/>
    </source>
</evidence>
<protein>
    <recommendedName>
        <fullName evidence="2">histidine kinase</fullName>
        <ecNumber evidence="2">2.7.13.3</ecNumber>
    </recommendedName>
</protein>
<dbReference type="SUPFAM" id="SSF47384">
    <property type="entry name" value="Homodimeric domain of signal transducing histidine kinase"/>
    <property type="match status" value="1"/>
</dbReference>
<dbReference type="InterPro" id="IPR005467">
    <property type="entry name" value="His_kinase_dom"/>
</dbReference>
<evidence type="ECO:0000256" key="6">
    <source>
        <dbReference type="ARBA" id="ARBA00023012"/>
    </source>
</evidence>
<name>A0A2J0QA82_9BACT</name>
<dbReference type="Gene3D" id="1.10.287.130">
    <property type="match status" value="1"/>
</dbReference>
<gene>
    <name evidence="9" type="ORF">COV29_03795</name>
</gene>
<reference evidence="9 10" key="1">
    <citation type="submission" date="2017-09" db="EMBL/GenBank/DDBJ databases">
        <title>Depth-based differentiation of microbial function through sediment-hosted aquifers and enrichment of novel symbionts in the deep terrestrial subsurface.</title>
        <authorList>
            <person name="Probst A.J."/>
            <person name="Ladd B."/>
            <person name="Jarett J.K."/>
            <person name="Geller-Mcgrath D.E."/>
            <person name="Sieber C.M."/>
            <person name="Emerson J.B."/>
            <person name="Anantharaman K."/>
            <person name="Thomas B.C."/>
            <person name="Malmstrom R."/>
            <person name="Stieglmeier M."/>
            <person name="Klingl A."/>
            <person name="Woyke T."/>
            <person name="Ryan C.M."/>
            <person name="Banfield J.F."/>
        </authorList>
    </citation>
    <scope>NUCLEOTIDE SEQUENCE [LARGE SCALE GENOMIC DNA]</scope>
    <source>
        <strain evidence="9">CG10_big_fil_rev_8_21_14_0_10_36_16</strain>
    </source>
</reference>
<dbReference type="InterPro" id="IPR003594">
    <property type="entry name" value="HATPase_dom"/>
</dbReference>
<dbReference type="Pfam" id="PF02518">
    <property type="entry name" value="HATPase_c"/>
    <property type="match status" value="1"/>
</dbReference>
<keyword evidence="7" id="KW-1133">Transmembrane helix</keyword>
<feature type="transmembrane region" description="Helical" evidence="7">
    <location>
        <begin position="150"/>
        <end position="170"/>
    </location>
</feature>
<dbReference type="InterPro" id="IPR050736">
    <property type="entry name" value="Sensor_HK_Regulatory"/>
</dbReference>
<comment type="catalytic activity">
    <reaction evidence="1">
        <text>ATP + protein L-histidine = ADP + protein N-phospho-L-histidine.</text>
        <dbReference type="EC" id="2.7.13.3"/>
    </reaction>
</comment>
<evidence type="ECO:0000256" key="1">
    <source>
        <dbReference type="ARBA" id="ARBA00000085"/>
    </source>
</evidence>
<feature type="transmembrane region" description="Helical" evidence="7">
    <location>
        <begin position="243"/>
        <end position="264"/>
    </location>
</feature>